<dbReference type="SUPFAM" id="SSF51322">
    <property type="entry name" value="Cyanovirin-N"/>
    <property type="match status" value="2"/>
</dbReference>
<name>A0A8H5FE53_9AGAR</name>
<proteinExistence type="predicted"/>
<dbReference type="Proteomes" id="UP000559256">
    <property type="component" value="Unassembled WGS sequence"/>
</dbReference>
<evidence type="ECO:0000313" key="4">
    <source>
        <dbReference type="Proteomes" id="UP000559256"/>
    </source>
</evidence>
<dbReference type="PANTHER" id="PTHR42076:SF1">
    <property type="entry name" value="CYANOVIRIN-N DOMAIN-CONTAINING PROTEIN"/>
    <property type="match status" value="1"/>
</dbReference>
<dbReference type="OrthoDB" id="3056812at2759"/>
<reference evidence="3 4" key="1">
    <citation type="journal article" date="2020" name="ISME J.">
        <title>Uncovering the hidden diversity of litter-decomposition mechanisms in mushroom-forming fungi.</title>
        <authorList>
            <person name="Floudas D."/>
            <person name="Bentzer J."/>
            <person name="Ahren D."/>
            <person name="Johansson T."/>
            <person name="Persson P."/>
            <person name="Tunlid A."/>
        </authorList>
    </citation>
    <scope>NUCLEOTIDE SEQUENCE [LARGE SCALE GENOMIC DNA]</scope>
    <source>
        <strain evidence="3 4">CBS 291.85</strain>
    </source>
</reference>
<evidence type="ECO:0000259" key="2">
    <source>
        <dbReference type="SMART" id="SM01111"/>
    </source>
</evidence>
<organism evidence="3 4">
    <name type="scientific">Tetrapyrgos nigripes</name>
    <dbReference type="NCBI Taxonomy" id="182062"/>
    <lineage>
        <taxon>Eukaryota</taxon>
        <taxon>Fungi</taxon>
        <taxon>Dikarya</taxon>
        <taxon>Basidiomycota</taxon>
        <taxon>Agaricomycotina</taxon>
        <taxon>Agaricomycetes</taxon>
        <taxon>Agaricomycetidae</taxon>
        <taxon>Agaricales</taxon>
        <taxon>Marasmiineae</taxon>
        <taxon>Marasmiaceae</taxon>
        <taxon>Tetrapyrgos</taxon>
    </lineage>
</organism>
<feature type="domain" description="Cyanovirin-N" evidence="2">
    <location>
        <begin position="161"/>
        <end position="257"/>
    </location>
</feature>
<dbReference type="AlphaFoldDB" id="A0A8H5FE53"/>
<feature type="region of interest" description="Disordered" evidence="1">
    <location>
        <begin position="106"/>
        <end position="134"/>
    </location>
</feature>
<evidence type="ECO:0000313" key="3">
    <source>
        <dbReference type="EMBL" id="KAF5333775.1"/>
    </source>
</evidence>
<sequence>MNVVMPFDQTFSNPSLTGESLNLELRDERGQVTAANLNLNTILGNVDGKLKWGGRDLMSTAQDLSLNGSMLSAKLKHGDDILSDQIDLSFYIKNNNGKLETVDGSVNAARNPSTDAVSDGNRNHTAMDPPPAYHNSKSAAYRSYRTASNWSQESRSSTYFVYTVAADNLRLEGSVLQAECLKLDGTYVSQTLELDDHIGVVNGQLVWARSKFHSICQNIRLVGYILHADYRDENDNTISSSLDLSRYLQCYDGVLGVKMTVNDAELTSFLREARWLKLRVIAESDASAVVGKNPAFKGAFNSIAVSTSEHVLAEMNELFAESSRDDKKGLVDKAKADMNRVVATSIPEGKKLSERIEAVFETAKREVIEICNDMIAASVNDLNNSFANILGPLADHFVGQDNGSEIMDAVREAISATIAHYQERAEILMEREMMAAATRGALHKELVFGEVWD</sequence>
<dbReference type="PANTHER" id="PTHR42076">
    <property type="entry name" value="CYANOVIRIN-N HOMOLOG"/>
    <property type="match status" value="1"/>
</dbReference>
<dbReference type="Pfam" id="PF08881">
    <property type="entry name" value="CVNH"/>
    <property type="match status" value="2"/>
</dbReference>
<dbReference type="InterPro" id="IPR036673">
    <property type="entry name" value="Cyanovirin-N_sf"/>
</dbReference>
<gene>
    <name evidence="3" type="ORF">D9758_018746</name>
</gene>
<dbReference type="SMART" id="SM01111">
    <property type="entry name" value="CVNH"/>
    <property type="match status" value="2"/>
</dbReference>
<evidence type="ECO:0000256" key="1">
    <source>
        <dbReference type="SAM" id="MobiDB-lite"/>
    </source>
</evidence>
<dbReference type="EMBL" id="JAACJM010000287">
    <property type="protein sequence ID" value="KAF5333775.1"/>
    <property type="molecule type" value="Genomic_DNA"/>
</dbReference>
<feature type="domain" description="Cyanovirin-N" evidence="2">
    <location>
        <begin position="6"/>
        <end position="101"/>
    </location>
</feature>
<protein>
    <recommendedName>
        <fullName evidence="2">Cyanovirin-N domain-containing protein</fullName>
    </recommendedName>
</protein>
<comment type="caution">
    <text evidence="3">The sequence shown here is derived from an EMBL/GenBank/DDBJ whole genome shotgun (WGS) entry which is preliminary data.</text>
</comment>
<keyword evidence="4" id="KW-1185">Reference proteome</keyword>
<accession>A0A8H5FE53</accession>
<dbReference type="InterPro" id="IPR011058">
    <property type="entry name" value="Cyanovirin-N"/>
</dbReference>
<dbReference type="Gene3D" id="2.30.60.10">
    <property type="entry name" value="Cyanovirin-N"/>
    <property type="match status" value="2"/>
</dbReference>